<reference evidence="5" key="1">
    <citation type="journal article" date="2020" name="Fungal Divers.">
        <title>Resolving the Mortierellaceae phylogeny through synthesis of multi-gene phylogenetics and phylogenomics.</title>
        <authorList>
            <person name="Vandepol N."/>
            <person name="Liber J."/>
            <person name="Desiro A."/>
            <person name="Na H."/>
            <person name="Kennedy M."/>
            <person name="Barry K."/>
            <person name="Grigoriev I.V."/>
            <person name="Miller A.N."/>
            <person name="O'Donnell K."/>
            <person name="Stajich J.E."/>
            <person name="Bonito G."/>
        </authorList>
    </citation>
    <scope>NUCLEOTIDE SEQUENCE</scope>
    <source>
        <strain evidence="5">KOD948</strain>
    </source>
</reference>
<evidence type="ECO:0000256" key="3">
    <source>
        <dbReference type="ARBA" id="ARBA00022448"/>
    </source>
</evidence>
<comment type="subcellular location">
    <subcellularLocation>
        <location evidence="1">Nucleus</location>
    </subcellularLocation>
</comment>
<evidence type="ECO:0000256" key="4">
    <source>
        <dbReference type="ARBA" id="ARBA00023242"/>
    </source>
</evidence>
<keyword evidence="6" id="KW-1185">Reference proteome</keyword>
<dbReference type="OrthoDB" id="2019644at2759"/>
<dbReference type="PANTHER" id="PTHR31344:SF0">
    <property type="entry name" value="NUCLEAR PORE COMPLEX PROTEIN NUP205"/>
    <property type="match status" value="1"/>
</dbReference>
<dbReference type="Proteomes" id="UP000726737">
    <property type="component" value="Unassembled WGS sequence"/>
</dbReference>
<dbReference type="GO" id="GO:0006999">
    <property type="term" value="P:nuclear pore organization"/>
    <property type="evidence" value="ECO:0007669"/>
    <property type="project" value="TreeGrafter"/>
</dbReference>
<sequence length="2103" mass="234819">MEPQWTPTFEGLAGDVQSAARSDSHEYVYSVLRELDANKASIHALLAAPGPNSTHRAQLKLGSPVIEGKVRTVNEQFISDAVLLSDQLEMDEYAAASLLQHGLQHQARFDRSAVETAIILFHRERVALLLLIYAILDTSTTFDSATEFSKAIVPFRNDLLDASKGNLATKALQSMESLDKKATTLKNSMTETSTLVAQLGMPINEDRLDYIKQERALLATILFAIAFYHELSNNAVKSTITALKKMSLSDPVAIYLTATVMAAFEVSADHMRIRGKAEDELPTYMAQESFIQEYAPFIATDNWTVPAIQNTVLFQFTLCLGNAFSGRRDGLSEDELQSVAEKAIASDTFQFIANYILGFKSQVVITGKQAEVPFEISNASLGVVDQNTDGFETTVGKPVSVQMDACMQDGILALLELTVRDFIITMLPLLRKIKHKEEDMALHPSSLRQSQNQNAVTRPRNDLEALFTVIALMYKDRPEAGIRFWPNNDDRLYRFLKWGVDCKNTARSYFDMLGSLATGSQCAHYAYEFLKSNGGRYGTQSSTTPNTLCSWGKLFEAIEFYTNRLNTDIATGAQIEKIRPEEEALLKSFLHLLRIVAQYSAVARAAMNDSKQFQVIHSLFRFFICPISVDLKASILDTIAAFATPTAIGSDTASLVWEYLEQSRILPKAYSAALPEVPVPTGDKTMSTTAASTRQDNENLDSGIGFDIEEIEATNETFPETIAFARLLSSLVQVPLNPDEILSGGSPTIPSQLGSNYRQPGVIPYVRFVLDKIFVKALNRTYRVASEKWKVVDACLNFFERCILSFDIGSFILGEPLKVDQEHSAIEAQKNSAIRASLHPAFEILTRLLSGGDVLGEIFRILATGVDVLNKEDQITPHLKSSVTRCFRILTKTMQLQDVFMEYIVQVLLSTTNRSSVLSSLAPMEQHLAYSHATIIDIACFINCEVSNEICSLSIEIMDRLSASPLFTNSERHRGVVMNRLVRLLESSPRSNQILYGYVQKLETEDDEQTVEFGAPQTDNSMVLDGTSSSQKRAMLATPTITGSTLRLQIMRLLLDNLDESRGAPSIAHFLLGYPIESKITSPQNIDILSNLTSITVLHVTLDLLRRGIDGQELDLNTPTSIPLYITHPQLAEKCQRLIYTLCAEAETTSATMRYLRTREAFFYRHLKALPIRFEDGLEGNHGVFTRVDGSRFKANFFNLISQLHQRSWVMRTSALELRISCDKNQRREAESLLSLLYSNTEHVRTENGDDFMYSVSRGANGNLIQPRMKILELLDSIDFSWEDDLAIRDVESEFFKNISEESCLERDEYGTELFNVRRVFSLLMARKMQLEGDNSIAGPGQRAKAHAEMEGIMEQCLARNHAKKLEAGRRAAFEAWREMVEITMGPGFEFLKVEALEVMLYDILEAILVKLQGDCPADVADILSKVALCIIQRLRSDHFRQFIFQATSTDPSEIDVRLPAERLHRVARSIIGCILQPSTSRSRCNLYSTLVNYFQYTRSESDSLRSTQSSSHYTIDGHIAGRRKAHGDNDVRLALELGNQVLVAEASDRLFEIVCRDASDVDQVCKIAAFTLLNTLYGLFERETTNRVLVHLVQRNYLKHFIEIMAREDLELQASVKGRVSRVPIVSETRLTLFLRIAQRRDGADKLLEHGFLDILTNSSSVIDMRPNLESADYGPFEQTENSRYHNIVYPMIQVAVAILANLGRNHHTATRKAELFVTSHQDTFAAILRDSDSTTTLSSLRELRAVTAFLNQLAGHIASKSISAASVFNHLHNLMLALIPKYFSADQWSQSLQPMSDAERAMAHVLAPSLTARSGTTLFDRDAKSLARDICKNLLSYCQISTDTVDRTEASGRSFTPLFTWTLSNVKSGIDTAYVPALAALVSFLGRVTHEVQEALLRHRTQEMKLDNISSLNPDEKEDILNASDEDYVDDLIAIQRDQLAVQVLQKMLLASTQEVMSSLYLLETLLVLLWRHLDYYMGMYPGQLDGAGAQQGLGASRFGRSGLGSLGGGATLSFSGRSSSFGASTNSGLNQSQIALSKNFKPSLEEARELKRDAGHVIKPVLDSIMGLHLTHESIGWDNSSRNSFIALLTQRIRTLLERQ</sequence>
<comment type="caution">
    <text evidence="5">The sequence shown here is derived from an EMBL/GenBank/DDBJ whole genome shotgun (WGS) entry which is preliminary data.</text>
</comment>
<comment type="similarity">
    <text evidence="2">Belongs to the NUP186/NUP192/NUP205 family.</text>
</comment>
<evidence type="ECO:0008006" key="7">
    <source>
        <dbReference type="Google" id="ProtNLM"/>
    </source>
</evidence>
<evidence type="ECO:0000313" key="6">
    <source>
        <dbReference type="Proteomes" id="UP000726737"/>
    </source>
</evidence>
<dbReference type="GO" id="GO:0044611">
    <property type="term" value="C:nuclear pore inner ring"/>
    <property type="evidence" value="ECO:0007669"/>
    <property type="project" value="TreeGrafter"/>
</dbReference>
<evidence type="ECO:0000256" key="2">
    <source>
        <dbReference type="ARBA" id="ARBA00005892"/>
    </source>
</evidence>
<accession>A0A9P6U7Z7</accession>
<dbReference type="PANTHER" id="PTHR31344">
    <property type="entry name" value="NUCLEAR PORE COMPLEX PROTEIN NUP205"/>
    <property type="match status" value="1"/>
</dbReference>
<dbReference type="EMBL" id="JAAAJA010000075">
    <property type="protein sequence ID" value="KAG0263408.1"/>
    <property type="molecule type" value="Genomic_DNA"/>
</dbReference>
<proteinExistence type="inferred from homology"/>
<organism evidence="5 6">
    <name type="scientific">Mortierella polycephala</name>
    <dbReference type="NCBI Taxonomy" id="41804"/>
    <lineage>
        <taxon>Eukaryota</taxon>
        <taxon>Fungi</taxon>
        <taxon>Fungi incertae sedis</taxon>
        <taxon>Mucoromycota</taxon>
        <taxon>Mortierellomycotina</taxon>
        <taxon>Mortierellomycetes</taxon>
        <taxon>Mortierellales</taxon>
        <taxon>Mortierellaceae</taxon>
        <taxon>Mortierella</taxon>
    </lineage>
</organism>
<dbReference type="GO" id="GO:0017056">
    <property type="term" value="F:structural constituent of nuclear pore"/>
    <property type="evidence" value="ECO:0007669"/>
    <property type="project" value="TreeGrafter"/>
</dbReference>
<evidence type="ECO:0000313" key="5">
    <source>
        <dbReference type="EMBL" id="KAG0263408.1"/>
    </source>
</evidence>
<dbReference type="Pfam" id="PF11894">
    <property type="entry name" value="Nup192"/>
    <property type="match status" value="1"/>
</dbReference>
<protein>
    <recommendedName>
        <fullName evidence="7">Nucleoporin Nup186/Nup192/Nup205</fullName>
    </recommendedName>
</protein>
<name>A0A9P6U7Z7_9FUNG</name>
<evidence type="ECO:0000256" key="1">
    <source>
        <dbReference type="ARBA" id="ARBA00004123"/>
    </source>
</evidence>
<keyword evidence="3" id="KW-0813">Transport</keyword>
<gene>
    <name evidence="5" type="ORF">BG011_008815</name>
</gene>
<keyword evidence="4" id="KW-0539">Nucleus</keyword>
<dbReference type="InterPro" id="IPR021827">
    <property type="entry name" value="Nup186/Nup192/Nup205"/>
</dbReference>